<dbReference type="STRING" id="1058.SAMN05421783_10569"/>
<gene>
    <name evidence="2" type="ORF">SAMN05421783_10569</name>
</gene>
<name>A0A1H2UDL9_THIRO</name>
<dbReference type="Gene3D" id="3.40.50.720">
    <property type="entry name" value="NAD(P)-binding Rossmann-like Domain"/>
    <property type="match status" value="1"/>
</dbReference>
<evidence type="ECO:0000259" key="1">
    <source>
        <dbReference type="Pfam" id="PF13460"/>
    </source>
</evidence>
<evidence type="ECO:0000313" key="2">
    <source>
        <dbReference type="EMBL" id="SDW54225.1"/>
    </source>
</evidence>
<dbReference type="InterPro" id="IPR016040">
    <property type="entry name" value="NAD(P)-bd_dom"/>
</dbReference>
<protein>
    <recommendedName>
        <fullName evidence="1">NAD(P)-binding domain-containing protein</fullName>
    </recommendedName>
</protein>
<dbReference type="EMBL" id="FNNZ01000005">
    <property type="protein sequence ID" value="SDW54225.1"/>
    <property type="molecule type" value="Genomic_DNA"/>
</dbReference>
<dbReference type="InterPro" id="IPR036291">
    <property type="entry name" value="NAD(P)-bd_dom_sf"/>
</dbReference>
<dbReference type="GO" id="GO:0016646">
    <property type="term" value="F:oxidoreductase activity, acting on the CH-NH group of donors, NAD or NADP as acceptor"/>
    <property type="evidence" value="ECO:0007669"/>
    <property type="project" value="TreeGrafter"/>
</dbReference>
<reference evidence="3" key="1">
    <citation type="submission" date="2016-10" db="EMBL/GenBank/DDBJ databases">
        <authorList>
            <person name="Varghese N."/>
            <person name="Submissions S."/>
        </authorList>
    </citation>
    <scope>NUCLEOTIDE SEQUENCE [LARGE SCALE GENOMIC DNA]</scope>
    <source>
        <strain evidence="3">DSM 217</strain>
    </source>
</reference>
<dbReference type="SUPFAM" id="SSF51735">
    <property type="entry name" value="NAD(P)-binding Rossmann-fold domains"/>
    <property type="match status" value="1"/>
</dbReference>
<accession>A0A1H2UDL9</accession>
<keyword evidence="3" id="KW-1185">Reference proteome</keyword>
<sequence>MSRIMIFGATGSLGRHVLRQGLAAGHQVTVFVRTPSRLPLETLETPTQVSVHQGDLGTLAPLEIAQLIEGQDVLVNCAGHVTDGQTFVDIIDRLVTAVESLPRAAQPVCWFLAGAALLDIDESGRRGIELPRLKSIYWPHGVNFERIGRSGLDWRLLCPGPMVEESALGLNRLRISLDRLPVAVPTFARALPGPLFLPIFAYLIPQMIVPYADAAALMLANLDPGNAMSRHRVGLALPLGMRGKKAQWVTKPGNVNQA</sequence>
<dbReference type="Pfam" id="PF13460">
    <property type="entry name" value="NAD_binding_10"/>
    <property type="match status" value="1"/>
</dbReference>
<dbReference type="PANTHER" id="PTHR43355:SF7">
    <property type="entry name" value="NAD(P)-BINDING DOMAIN-CONTAINING PROTEIN"/>
    <property type="match status" value="1"/>
</dbReference>
<dbReference type="OrthoDB" id="9803892at2"/>
<dbReference type="RefSeq" id="WP_093029626.1">
    <property type="nucleotide sequence ID" value="NZ_FNNZ01000005.1"/>
</dbReference>
<proteinExistence type="predicted"/>
<dbReference type="Proteomes" id="UP000198816">
    <property type="component" value="Unassembled WGS sequence"/>
</dbReference>
<evidence type="ECO:0000313" key="3">
    <source>
        <dbReference type="Proteomes" id="UP000198816"/>
    </source>
</evidence>
<feature type="domain" description="NAD(P)-binding" evidence="1">
    <location>
        <begin position="8"/>
        <end position="167"/>
    </location>
</feature>
<dbReference type="AlphaFoldDB" id="A0A1H2UDL9"/>
<dbReference type="InterPro" id="IPR051606">
    <property type="entry name" value="Polyketide_Oxido-like"/>
</dbReference>
<dbReference type="PANTHER" id="PTHR43355">
    <property type="entry name" value="FLAVIN REDUCTASE (NADPH)"/>
    <property type="match status" value="1"/>
</dbReference>
<organism evidence="2 3">
    <name type="scientific">Thiocapsa roseopersicina</name>
    <dbReference type="NCBI Taxonomy" id="1058"/>
    <lineage>
        <taxon>Bacteria</taxon>
        <taxon>Pseudomonadati</taxon>
        <taxon>Pseudomonadota</taxon>
        <taxon>Gammaproteobacteria</taxon>
        <taxon>Chromatiales</taxon>
        <taxon>Chromatiaceae</taxon>
        <taxon>Thiocapsa</taxon>
    </lineage>
</organism>